<dbReference type="GO" id="GO:0009117">
    <property type="term" value="P:nucleotide metabolic process"/>
    <property type="evidence" value="ECO:0007669"/>
    <property type="project" value="UniProtKB-KW"/>
</dbReference>
<keyword evidence="5" id="KW-0067">ATP-binding</keyword>
<keyword evidence="4" id="KW-0547">Nucleotide-binding</keyword>
<feature type="domain" description="Cyclic GMP-AMP synthase DncV-like nucleotidyltransferase" evidence="12">
    <location>
        <begin position="58"/>
        <end position="155"/>
    </location>
</feature>
<dbReference type="GO" id="GO:0046872">
    <property type="term" value="F:metal ion binding"/>
    <property type="evidence" value="ECO:0007669"/>
    <property type="project" value="UniProtKB-KW"/>
</dbReference>
<evidence type="ECO:0000259" key="12">
    <source>
        <dbReference type="Pfam" id="PF21654"/>
    </source>
</evidence>
<dbReference type="GO" id="GO:0051607">
    <property type="term" value="P:defense response to virus"/>
    <property type="evidence" value="ECO:0007669"/>
    <property type="project" value="UniProtKB-KW"/>
</dbReference>
<dbReference type="Proteomes" id="UP000577697">
    <property type="component" value="Unassembled WGS sequence"/>
</dbReference>
<reference evidence="14 16" key="1">
    <citation type="submission" date="2016-03" db="EMBL/GenBank/DDBJ databases">
        <title>Complete genome of Aminobacter aminovorans KCTC 2477.</title>
        <authorList>
            <person name="Kim K.M."/>
        </authorList>
    </citation>
    <scope>NUCLEOTIDE SEQUENCE [LARGE SCALE GENOMIC DNA]</scope>
    <source>
        <strain evidence="14 16">KCTC 2477</strain>
        <plasmid evidence="14 16">pAA02</plasmid>
    </source>
</reference>
<evidence type="ECO:0000256" key="2">
    <source>
        <dbReference type="ARBA" id="ARBA00022695"/>
    </source>
</evidence>
<evidence type="ECO:0000313" key="14">
    <source>
        <dbReference type="EMBL" id="AMS45201.1"/>
    </source>
</evidence>
<evidence type="ECO:0000256" key="8">
    <source>
        <dbReference type="ARBA" id="ARBA00023118"/>
    </source>
</evidence>
<evidence type="ECO:0000313" key="17">
    <source>
        <dbReference type="Proteomes" id="UP000577697"/>
    </source>
</evidence>
<dbReference type="Pfam" id="PF21713">
    <property type="entry name" value="DncV_C"/>
    <property type="match status" value="1"/>
</dbReference>
<dbReference type="InterPro" id="IPR047805">
    <property type="entry name" value="GAMP_synthase"/>
</dbReference>
<dbReference type="KEGG" id="aak:AA2016_6305"/>
<keyword evidence="6" id="KW-0460">Magnesium</keyword>
<evidence type="ECO:0000256" key="4">
    <source>
        <dbReference type="ARBA" id="ARBA00022741"/>
    </source>
</evidence>
<dbReference type="GO" id="GO:0140701">
    <property type="term" value="F:3',3'-cyclic GMP-AMP synthase activity"/>
    <property type="evidence" value="ECO:0007669"/>
    <property type="project" value="InterPro"/>
</dbReference>
<comment type="catalytic activity">
    <reaction evidence="11">
        <text>GTP + ATP = 3',3'-cGAMP + 2 diphosphate</text>
        <dbReference type="Rhea" id="RHEA:35647"/>
        <dbReference type="ChEBI" id="CHEBI:30616"/>
        <dbReference type="ChEBI" id="CHEBI:33019"/>
        <dbReference type="ChEBI" id="CHEBI:37565"/>
        <dbReference type="ChEBI" id="CHEBI:71501"/>
    </reaction>
    <physiologicalReaction direction="left-to-right" evidence="11">
        <dbReference type="Rhea" id="RHEA:35648"/>
    </physiologicalReaction>
</comment>
<gene>
    <name evidence="14" type="ORF">AA2016_6305</name>
    <name evidence="15" type="ORF">FHS67_001349</name>
</gene>
<dbReference type="Proteomes" id="UP000075755">
    <property type="component" value="Plasmid pAA02"/>
</dbReference>
<keyword evidence="7" id="KW-0546">Nucleotide metabolism</keyword>
<evidence type="ECO:0000256" key="11">
    <source>
        <dbReference type="ARBA" id="ARBA00048304"/>
    </source>
</evidence>
<evidence type="ECO:0000256" key="7">
    <source>
        <dbReference type="ARBA" id="ARBA00023080"/>
    </source>
</evidence>
<dbReference type="InterPro" id="IPR048445">
    <property type="entry name" value="DncV-like_NTFase"/>
</dbReference>
<keyword evidence="2" id="KW-0548">Nucleotidyltransferase</keyword>
<dbReference type="RefSeq" id="WP_067969326.1">
    <property type="nucleotide sequence ID" value="NZ_CP015007.1"/>
</dbReference>
<keyword evidence="17" id="KW-1185">Reference proteome</keyword>
<evidence type="ECO:0000256" key="10">
    <source>
        <dbReference type="ARBA" id="ARBA00044145"/>
    </source>
</evidence>
<sequence>MANVSKLLYSSTASAPHFLANIKAEDDDLRLARQLIRDHLRAAFDKGGVAAFGLAIRPRFFTQGSHAYKTLNDPAWTPPQQKDLDDGCYLPMSFVKGLGPVGRSKPSVAADAFFKFVDKALIELAAQHEGWRFVKKPTCARLIISKSAHVDVPLYAIPDAEFAQLQERVNKHVLASKDAKRPDRWDALPEDAVLLAHREEDWIVSDPRKIHTWFLEAVDTYGEALRRVCRYLKAWRDHHQPHLDGVSSILLMACAFMAFEEKTRQLLPNREDEILLLVVKKLPTLLNQDIPNPAVSSENLNRMAAEQRKLAVSKAEEFRTRLSRAVTTSTVAKDAVANMMSIFGERLPDRPDLVTIAETATVTVLSQPRKEVAAPVVGRSTSG</sequence>
<keyword evidence="8" id="KW-0051">Antiviral defense</keyword>
<dbReference type="AlphaFoldDB" id="A0AAC8YWJ9"/>
<dbReference type="Pfam" id="PF21654">
    <property type="entry name" value="DncV-like_NTFase"/>
    <property type="match status" value="1"/>
</dbReference>
<evidence type="ECO:0000256" key="6">
    <source>
        <dbReference type="ARBA" id="ARBA00022842"/>
    </source>
</evidence>
<dbReference type="NCBIfam" id="NF041078">
    <property type="entry name" value="cGAS"/>
    <property type="match status" value="1"/>
</dbReference>
<dbReference type="EMBL" id="CP015007">
    <property type="protein sequence ID" value="AMS45201.1"/>
    <property type="molecule type" value="Genomic_DNA"/>
</dbReference>
<accession>A0AAC8YWJ9</accession>
<dbReference type="InterPro" id="IPR048446">
    <property type="entry name" value="DncV_C"/>
</dbReference>
<geneLocation type="plasmid" evidence="14 16">
    <name>pAA02</name>
</geneLocation>
<keyword evidence="9" id="KW-0342">GTP-binding</keyword>
<keyword evidence="3" id="KW-0479">Metal-binding</keyword>
<name>A0AAC8YWJ9_AMIAI</name>
<evidence type="ECO:0000256" key="3">
    <source>
        <dbReference type="ARBA" id="ARBA00022723"/>
    </source>
</evidence>
<evidence type="ECO:0000313" key="15">
    <source>
        <dbReference type="EMBL" id="MBB3705039.1"/>
    </source>
</evidence>
<dbReference type="GO" id="GO:0005524">
    <property type="term" value="F:ATP binding"/>
    <property type="evidence" value="ECO:0007669"/>
    <property type="project" value="UniProtKB-KW"/>
</dbReference>
<keyword evidence="1" id="KW-0808">Transferase</keyword>
<feature type="domain" description="Cyclic GMP-AMP synthase C-terminal" evidence="13">
    <location>
        <begin position="222"/>
        <end position="350"/>
    </location>
</feature>
<evidence type="ECO:0000259" key="13">
    <source>
        <dbReference type="Pfam" id="PF21713"/>
    </source>
</evidence>
<reference evidence="15 17" key="2">
    <citation type="submission" date="2020-08" db="EMBL/GenBank/DDBJ databases">
        <title>Genomic Encyclopedia of Type Strains, Phase IV (KMG-IV): sequencing the most valuable type-strain genomes for metagenomic binning, comparative biology and taxonomic classification.</title>
        <authorList>
            <person name="Goeker M."/>
        </authorList>
    </citation>
    <scope>NUCLEOTIDE SEQUENCE [LARGE SCALE GENOMIC DNA]</scope>
    <source>
        <strain evidence="15 17">DSM 10368</strain>
    </source>
</reference>
<evidence type="ECO:0000256" key="1">
    <source>
        <dbReference type="ARBA" id="ARBA00022679"/>
    </source>
</evidence>
<evidence type="ECO:0000256" key="5">
    <source>
        <dbReference type="ARBA" id="ARBA00022840"/>
    </source>
</evidence>
<dbReference type="EMBL" id="JACICB010000004">
    <property type="protein sequence ID" value="MBB3705039.1"/>
    <property type="molecule type" value="Genomic_DNA"/>
</dbReference>
<organism evidence="14 16">
    <name type="scientific">Aminobacter aminovorans</name>
    <name type="common">Chelatobacter heintzii</name>
    <dbReference type="NCBI Taxonomy" id="83263"/>
    <lineage>
        <taxon>Bacteria</taxon>
        <taxon>Pseudomonadati</taxon>
        <taxon>Pseudomonadota</taxon>
        <taxon>Alphaproteobacteria</taxon>
        <taxon>Hyphomicrobiales</taxon>
        <taxon>Phyllobacteriaceae</taxon>
        <taxon>Aminobacter</taxon>
    </lineage>
</organism>
<evidence type="ECO:0000256" key="9">
    <source>
        <dbReference type="ARBA" id="ARBA00023134"/>
    </source>
</evidence>
<protein>
    <recommendedName>
        <fullName evidence="10">Cyclic GMP-AMP synthase</fullName>
    </recommendedName>
</protein>
<dbReference type="GO" id="GO:0005525">
    <property type="term" value="F:GTP binding"/>
    <property type="evidence" value="ECO:0007669"/>
    <property type="project" value="UniProtKB-KW"/>
</dbReference>
<proteinExistence type="predicted"/>
<keyword evidence="14" id="KW-0614">Plasmid</keyword>
<evidence type="ECO:0000313" key="16">
    <source>
        <dbReference type="Proteomes" id="UP000075755"/>
    </source>
</evidence>